<gene>
    <name evidence="1" type="ORF">N5D41_08175</name>
</gene>
<protein>
    <submittedName>
        <fullName evidence="1">Uncharacterized protein</fullName>
    </submittedName>
</protein>
<comment type="caution">
    <text evidence="1">The sequence shown here is derived from an EMBL/GenBank/DDBJ whole genome shotgun (WGS) entry which is preliminary data.</text>
</comment>
<evidence type="ECO:0000313" key="1">
    <source>
        <dbReference type="EMBL" id="MDH0701466.1"/>
    </source>
</evidence>
<proteinExistence type="predicted"/>
<reference evidence="1" key="1">
    <citation type="submission" date="2022-09" db="EMBL/GenBank/DDBJ databases">
        <title>Intensive care unit water sources are persistently colonized with multi-drug resistant bacteria and are the site of extensive horizontal gene transfer of antibiotic resistance genes.</title>
        <authorList>
            <person name="Diorio-Toth L."/>
        </authorList>
    </citation>
    <scope>NUCLEOTIDE SEQUENCE</scope>
    <source>
        <strain evidence="1">GD03863</strain>
    </source>
</reference>
<dbReference type="AlphaFoldDB" id="A0AA42IQN2"/>
<accession>A0AA42IQN2</accession>
<dbReference type="Proteomes" id="UP001161137">
    <property type="component" value="Unassembled WGS sequence"/>
</dbReference>
<dbReference type="RefSeq" id="WP_230874291.1">
    <property type="nucleotide sequence ID" value="NZ_CP070505.1"/>
</dbReference>
<sequence>MLNIVIAELIEGNYVLYQGDLSTNCIGKAQWAAQCRTTEVARLWPCPCISNNAEPGGPGVKRGLS</sequence>
<evidence type="ECO:0000313" key="2">
    <source>
        <dbReference type="Proteomes" id="UP001161137"/>
    </source>
</evidence>
<name>A0AA42IQN2_9GAMM</name>
<organism evidence="1 2">
    <name type="scientific">Ectopseudomonas toyotomiensis</name>
    <dbReference type="NCBI Taxonomy" id="554344"/>
    <lineage>
        <taxon>Bacteria</taxon>
        <taxon>Pseudomonadati</taxon>
        <taxon>Pseudomonadota</taxon>
        <taxon>Gammaproteobacteria</taxon>
        <taxon>Pseudomonadales</taxon>
        <taxon>Pseudomonadaceae</taxon>
        <taxon>Ectopseudomonas</taxon>
    </lineage>
</organism>
<dbReference type="GeneID" id="83641904"/>
<dbReference type="EMBL" id="JAOCDH010000007">
    <property type="protein sequence ID" value="MDH0701466.1"/>
    <property type="molecule type" value="Genomic_DNA"/>
</dbReference>